<keyword evidence="1" id="KW-1133">Transmembrane helix</keyword>
<reference evidence="4 5" key="1">
    <citation type="submission" date="2018-10" db="EMBL/GenBank/DDBJ databases">
        <title>Draft Genome Sequence of Anaerotignum sp. KCTC 15736.</title>
        <authorList>
            <person name="Choi S.H."/>
            <person name="Kim J.S."/>
            <person name="Kang S.W."/>
            <person name="Lee J.S."/>
            <person name="Park S.H."/>
        </authorList>
    </citation>
    <scope>NUCLEOTIDE SEQUENCE [LARGE SCALE GENOMIC DNA]</scope>
    <source>
        <strain evidence="4 5">KCTC 15736</strain>
    </source>
</reference>
<dbReference type="AlphaFoldDB" id="A0A401LA69"/>
<keyword evidence="1" id="KW-0812">Transmembrane</keyword>
<dbReference type="PANTHER" id="PTHR34978">
    <property type="entry name" value="POSSIBLE SENSOR-TRANSDUCER PROTEIN BLAR"/>
    <property type="match status" value="1"/>
</dbReference>
<dbReference type="PANTHER" id="PTHR34978:SF3">
    <property type="entry name" value="SLR0241 PROTEIN"/>
    <property type="match status" value="1"/>
</dbReference>
<evidence type="ECO:0000313" key="4">
    <source>
        <dbReference type="EMBL" id="GCB28416.1"/>
    </source>
</evidence>
<comment type="caution">
    <text evidence="4">The sequence shown here is derived from an EMBL/GenBank/DDBJ whole genome shotgun (WGS) entry which is preliminary data.</text>
</comment>
<organism evidence="4 5">
    <name type="scientific">Anaerotignum faecicola</name>
    <dbReference type="NCBI Taxonomy" id="2358141"/>
    <lineage>
        <taxon>Bacteria</taxon>
        <taxon>Bacillati</taxon>
        <taxon>Bacillota</taxon>
        <taxon>Clostridia</taxon>
        <taxon>Lachnospirales</taxon>
        <taxon>Anaerotignaceae</taxon>
        <taxon>Anaerotignum</taxon>
    </lineage>
</organism>
<dbReference type="InterPro" id="IPR032250">
    <property type="entry name" value="DUF4825"/>
</dbReference>
<dbReference type="Pfam" id="PF05569">
    <property type="entry name" value="Peptidase_M56"/>
    <property type="match status" value="1"/>
</dbReference>
<keyword evidence="1" id="KW-0472">Membrane</keyword>
<feature type="transmembrane region" description="Helical" evidence="1">
    <location>
        <begin position="326"/>
        <end position="344"/>
    </location>
</feature>
<proteinExistence type="predicted"/>
<dbReference type="Proteomes" id="UP000287361">
    <property type="component" value="Unassembled WGS sequence"/>
</dbReference>
<evidence type="ECO:0008006" key="6">
    <source>
        <dbReference type="Google" id="ProtNLM"/>
    </source>
</evidence>
<accession>A0A401LA69</accession>
<protein>
    <recommendedName>
        <fullName evidence="6">Peptidase M56 domain-containing protein</fullName>
    </recommendedName>
</protein>
<dbReference type="InterPro" id="IPR008756">
    <property type="entry name" value="Peptidase_M56"/>
</dbReference>
<evidence type="ECO:0000259" key="3">
    <source>
        <dbReference type="Pfam" id="PF16107"/>
    </source>
</evidence>
<dbReference type="InterPro" id="IPR052173">
    <property type="entry name" value="Beta-lactam_resp_regulator"/>
</dbReference>
<feature type="transmembrane region" description="Helical" evidence="1">
    <location>
        <begin position="127"/>
        <end position="146"/>
    </location>
</feature>
<evidence type="ECO:0000256" key="1">
    <source>
        <dbReference type="SAM" id="Phobius"/>
    </source>
</evidence>
<name>A0A401LA69_9FIRM</name>
<evidence type="ECO:0000313" key="5">
    <source>
        <dbReference type="Proteomes" id="UP000287361"/>
    </source>
</evidence>
<gene>
    <name evidence="4" type="ORF">KGMB03357_00770</name>
</gene>
<keyword evidence="5" id="KW-1185">Reference proteome</keyword>
<dbReference type="CDD" id="cd07341">
    <property type="entry name" value="M56_BlaR1_MecR1_like"/>
    <property type="match status" value="1"/>
</dbReference>
<evidence type="ECO:0000259" key="2">
    <source>
        <dbReference type="Pfam" id="PF05569"/>
    </source>
</evidence>
<feature type="transmembrane region" description="Helical" evidence="1">
    <location>
        <begin position="37"/>
        <end position="55"/>
    </location>
</feature>
<feature type="domain" description="Peptidase M56" evidence="2">
    <location>
        <begin position="7"/>
        <end position="316"/>
    </location>
</feature>
<feature type="transmembrane region" description="Helical" evidence="1">
    <location>
        <begin position="12"/>
        <end position="30"/>
    </location>
</feature>
<sequence length="868" mass="98984">MEKIFQTIWEMSLFAVPVILILAICSNLLGKRYGARWRYLVWLVVAIRLCVPIQLSLPGRMEIMQVQVPSVQSSTREVLAQRTPDYFVQRDTAEPTEPATPIAPAEQTQEESAEKRDAFDFLLAYPYVLWLGGVLGFLAWQGWKYYDFRRMLKRNRRKIMDASVLDTYYTLCRETGMEKRPAIYFCEALPSPLCVGLFRTAVYLNSEEREPAEMRLILKHELTHCKRKDLWFKGLLLWARALHFFNPFVHWMAHLAEKDMELSCDLVVMADCGMAEREAYSMAILQTVREAKSKNMQMSTAFSGGKEELKMRFENIFDMTQKKRGIALFLAAALVVCGGTAFVGCAESETTEKTLSGTVYGDYTEETVHELYGAKLQYIGDHIGVGKILGLLPLPEGVTNDSEGIELYTDKEPYGVRRHLQWQSNEETAYTVGGESYTDDRWMQIQGMIFLVLVENAGDYNLSLHHADAADGQVVTSFSFNREQAKKYFGEQDLRDFASDEGTFRNFVLTINRYFYEGISTPEQILALSQMDAAAAQERMQEMASGDFLEETKEDQSLSYQMILADSLASEIAAQKLTSSNYADYLKCTQYDELVKLGEPALRAFLSEFAEGSIRDDLEGYIKTSACQDILGEHRDKDVLPTPTEWYRNYTATDSTYCAFFTYGDTDTTLYTEDLAKKYSMGGADQYSVVAAGKDERLRAVYTALSDRFNKYSNAGYTTTIYAPLIEGIKENGNRMQVFAVIFDSSYTMSRTKKGYALFERGGSVVPSRLDFEKRNGKWILTDWTQAEDGSYYADSIKKMCDGDNALAKKMISYDSDACQMLLWQNMIYYMKANYGGVELPIYFDSYMEEKNIKKISKFIDITPTYDE</sequence>
<dbReference type="EMBL" id="BHVZ01000001">
    <property type="protein sequence ID" value="GCB28416.1"/>
    <property type="molecule type" value="Genomic_DNA"/>
</dbReference>
<dbReference type="Pfam" id="PF16107">
    <property type="entry name" value="DUF4825"/>
    <property type="match status" value="1"/>
</dbReference>
<feature type="domain" description="DUF4825" evidence="3">
    <location>
        <begin position="371"/>
        <end position="468"/>
    </location>
</feature>
<dbReference type="OrthoDB" id="9770467at2"/>